<dbReference type="PANTHER" id="PTHR33429:SF23">
    <property type="entry name" value="OS02G0709350 PROTEIN"/>
    <property type="match status" value="1"/>
</dbReference>
<dbReference type="Gramene" id="KQK00971">
    <property type="protein sequence ID" value="KQK00971"/>
    <property type="gene ID" value="BRADI_3g53010v3"/>
</dbReference>
<feature type="region of interest" description="Disordered" evidence="1">
    <location>
        <begin position="108"/>
        <end position="140"/>
    </location>
</feature>
<feature type="transmembrane region" description="Helical" evidence="2">
    <location>
        <begin position="57"/>
        <end position="77"/>
    </location>
</feature>
<keyword evidence="2" id="KW-1133">Transmembrane helix</keyword>
<dbReference type="InParanoid" id="I1ID36"/>
<evidence type="ECO:0000256" key="1">
    <source>
        <dbReference type="SAM" id="MobiDB-lite"/>
    </source>
</evidence>
<evidence type="ECO:0000313" key="3">
    <source>
        <dbReference type="EMBL" id="KQK00971.1"/>
    </source>
</evidence>
<proteinExistence type="predicted"/>
<organism evidence="4">
    <name type="scientific">Brachypodium distachyon</name>
    <name type="common">Purple false brome</name>
    <name type="synonym">Trachynia distachya</name>
    <dbReference type="NCBI Taxonomy" id="15368"/>
    <lineage>
        <taxon>Eukaryota</taxon>
        <taxon>Viridiplantae</taxon>
        <taxon>Streptophyta</taxon>
        <taxon>Embryophyta</taxon>
        <taxon>Tracheophyta</taxon>
        <taxon>Spermatophyta</taxon>
        <taxon>Magnoliopsida</taxon>
        <taxon>Liliopsida</taxon>
        <taxon>Poales</taxon>
        <taxon>Poaceae</taxon>
        <taxon>BOP clade</taxon>
        <taxon>Pooideae</taxon>
        <taxon>Stipodae</taxon>
        <taxon>Brachypodieae</taxon>
        <taxon>Brachypodium</taxon>
    </lineage>
</organism>
<name>I1ID36_BRADI</name>
<dbReference type="EnsemblPlants" id="KQK00971">
    <property type="protein sequence ID" value="KQK00971"/>
    <property type="gene ID" value="BRADI_3g53010v3"/>
</dbReference>
<reference evidence="3" key="2">
    <citation type="submission" date="2017-06" db="EMBL/GenBank/DDBJ databases">
        <title>WGS assembly of Brachypodium distachyon.</title>
        <authorList>
            <consortium name="The International Brachypodium Initiative"/>
            <person name="Lucas S."/>
            <person name="Harmon-Smith M."/>
            <person name="Lail K."/>
            <person name="Tice H."/>
            <person name="Grimwood J."/>
            <person name="Bruce D."/>
            <person name="Barry K."/>
            <person name="Shu S."/>
            <person name="Lindquist E."/>
            <person name="Wang M."/>
            <person name="Pitluck S."/>
            <person name="Vogel J.P."/>
            <person name="Garvin D.F."/>
            <person name="Mockler T.C."/>
            <person name="Schmutz J."/>
            <person name="Rokhsar D."/>
            <person name="Bevan M.W."/>
        </authorList>
    </citation>
    <scope>NUCLEOTIDE SEQUENCE</scope>
    <source>
        <strain evidence="3">Bd21</strain>
    </source>
</reference>
<evidence type="ECO:0000313" key="5">
    <source>
        <dbReference type="Proteomes" id="UP000008810"/>
    </source>
</evidence>
<dbReference type="OMA" id="PGPREDH"/>
<reference evidence="4" key="3">
    <citation type="submission" date="2018-08" db="UniProtKB">
        <authorList>
            <consortium name="EnsemblPlants"/>
        </authorList>
    </citation>
    <scope>IDENTIFICATION</scope>
    <source>
        <strain evidence="4">cv. Bd21</strain>
    </source>
</reference>
<dbReference type="AlphaFoldDB" id="I1ID36"/>
<accession>I1ID36</accession>
<keyword evidence="2" id="KW-0472">Membrane</keyword>
<evidence type="ECO:0000313" key="4">
    <source>
        <dbReference type="EnsemblPlants" id="KQK00971"/>
    </source>
</evidence>
<reference evidence="3 4" key="1">
    <citation type="journal article" date="2010" name="Nature">
        <title>Genome sequencing and analysis of the model grass Brachypodium distachyon.</title>
        <authorList>
            <consortium name="International Brachypodium Initiative"/>
        </authorList>
    </citation>
    <scope>NUCLEOTIDE SEQUENCE [LARGE SCALE GENOMIC DNA]</scope>
    <source>
        <strain evidence="3 4">Bd21</strain>
    </source>
</reference>
<protein>
    <submittedName>
        <fullName evidence="3 4">Uncharacterized protein</fullName>
    </submittedName>
</protein>
<dbReference type="Proteomes" id="UP000008810">
    <property type="component" value="Chromosome 3"/>
</dbReference>
<dbReference type="EMBL" id="CM000882">
    <property type="protein sequence ID" value="KQK00971.1"/>
    <property type="molecule type" value="Genomic_DNA"/>
</dbReference>
<feature type="compositionally biased region" description="Pro residues" evidence="1">
    <location>
        <begin position="128"/>
        <end position="140"/>
    </location>
</feature>
<dbReference type="HOGENOM" id="CLU_145679_0_0_1"/>
<gene>
    <name evidence="3" type="ORF">BRADI_3g53010v3</name>
</gene>
<feature type="region of interest" description="Disordered" evidence="1">
    <location>
        <begin position="29"/>
        <end position="51"/>
    </location>
</feature>
<dbReference type="PANTHER" id="PTHR33429">
    <property type="entry name" value="OS02G0708000 PROTEIN-RELATED"/>
    <property type="match status" value="1"/>
</dbReference>
<keyword evidence="2" id="KW-0812">Transmembrane</keyword>
<evidence type="ECO:0000256" key="2">
    <source>
        <dbReference type="SAM" id="Phobius"/>
    </source>
</evidence>
<keyword evidence="5" id="KW-1185">Reference proteome</keyword>
<dbReference type="eggNOG" id="ENOG502R3I2">
    <property type="taxonomic scope" value="Eukaryota"/>
</dbReference>
<sequence length="140" mass="15051">MADDVAFAPPWMPSPSMLITPPAAPLQPGPPGYYQGSSAADATVPGPREDHGTGGSFGAFFAVLAAVLVLTALSCVFGRVCRAQAEGADELYDCARLARRWRWWRPRPRRVLRRDQPPKHPPVVGEALPPPPALPPLPEP</sequence>